<organism evidence="2 3">
    <name type="scientific">Acinetobacter gandensis</name>
    <dbReference type="NCBI Taxonomy" id="1443941"/>
    <lineage>
        <taxon>Bacteria</taxon>
        <taxon>Pseudomonadati</taxon>
        <taxon>Pseudomonadota</taxon>
        <taxon>Gammaproteobacteria</taxon>
        <taxon>Moraxellales</taxon>
        <taxon>Moraxellaceae</taxon>
        <taxon>Acinetobacter</taxon>
    </lineage>
</organism>
<feature type="transmembrane region" description="Helical" evidence="1">
    <location>
        <begin position="37"/>
        <end position="59"/>
    </location>
</feature>
<evidence type="ECO:0000313" key="2">
    <source>
        <dbReference type="EMBL" id="OBX29491.1"/>
    </source>
</evidence>
<dbReference type="EMBL" id="LZDS01000006">
    <property type="protein sequence ID" value="OBX29491.1"/>
    <property type="molecule type" value="Genomic_DNA"/>
</dbReference>
<dbReference type="STRING" id="1443941.A9J31_13300"/>
<reference evidence="3" key="1">
    <citation type="submission" date="2016-06" db="EMBL/GenBank/DDBJ databases">
        <authorList>
            <person name="Radolfova-Krizova L."/>
            <person name="Nemec A."/>
        </authorList>
    </citation>
    <scope>NUCLEOTIDE SEQUENCE [LARGE SCALE GENOMIC DNA]</scope>
    <source>
        <strain evidence="3">ANC 4275</strain>
    </source>
</reference>
<keyword evidence="1" id="KW-0472">Membrane</keyword>
<name>A0A1A7RC27_9GAMM</name>
<keyword evidence="3" id="KW-1185">Reference proteome</keyword>
<dbReference type="OrthoDB" id="6711686at2"/>
<keyword evidence="1" id="KW-0812">Transmembrane</keyword>
<feature type="transmembrane region" description="Helical" evidence="1">
    <location>
        <begin position="80"/>
        <end position="102"/>
    </location>
</feature>
<dbReference type="Proteomes" id="UP000185753">
    <property type="component" value="Unassembled WGS sequence"/>
</dbReference>
<evidence type="ECO:0000256" key="1">
    <source>
        <dbReference type="SAM" id="Phobius"/>
    </source>
</evidence>
<dbReference type="RefSeq" id="WP_067762621.1">
    <property type="nucleotide sequence ID" value="NZ_LZDS01000006.1"/>
</dbReference>
<evidence type="ECO:0008006" key="4">
    <source>
        <dbReference type="Google" id="ProtNLM"/>
    </source>
</evidence>
<comment type="caution">
    <text evidence="2">The sequence shown here is derived from an EMBL/GenBank/DDBJ whole genome shotgun (WGS) entry which is preliminary data.</text>
</comment>
<gene>
    <name evidence="2" type="ORF">A9J31_13300</name>
</gene>
<keyword evidence="1" id="KW-1133">Transmembrane helix</keyword>
<dbReference type="AlphaFoldDB" id="A0A1A7RC27"/>
<protein>
    <recommendedName>
        <fullName evidence="4">DUF1705 domain-containing protein</fullName>
    </recommendedName>
</protein>
<feature type="transmembrane region" description="Helical" evidence="1">
    <location>
        <begin position="9"/>
        <end position="31"/>
    </location>
</feature>
<evidence type="ECO:0000313" key="3">
    <source>
        <dbReference type="Proteomes" id="UP000185753"/>
    </source>
</evidence>
<sequence>MQKNISTTIFYSLLFAMGGAPTIAMMIIRGQTQDPQVIYQALIGLSVIIACILVPMVLIQNAYLFLKRNDVVLEQKIKPVLHVYLALNVICLAYWLIIQFLAK</sequence>
<proteinExistence type="predicted"/>
<accession>A0A1A7RC27</accession>